<feature type="non-terminal residue" evidence="1">
    <location>
        <position position="1"/>
    </location>
</feature>
<accession>A0A0F8YKP1</accession>
<comment type="caution">
    <text evidence="1">The sequence shown here is derived from an EMBL/GenBank/DDBJ whole genome shotgun (WGS) entry which is preliminary data.</text>
</comment>
<dbReference type="EMBL" id="LAZR01052898">
    <property type="protein sequence ID" value="KKK81937.1"/>
    <property type="molecule type" value="Genomic_DNA"/>
</dbReference>
<gene>
    <name evidence="1" type="ORF">LCGC14_2808360</name>
</gene>
<evidence type="ECO:0000313" key="1">
    <source>
        <dbReference type="EMBL" id="KKK81937.1"/>
    </source>
</evidence>
<reference evidence="1" key="1">
    <citation type="journal article" date="2015" name="Nature">
        <title>Complex archaea that bridge the gap between prokaryotes and eukaryotes.</title>
        <authorList>
            <person name="Spang A."/>
            <person name="Saw J.H."/>
            <person name="Jorgensen S.L."/>
            <person name="Zaremba-Niedzwiedzka K."/>
            <person name="Martijn J."/>
            <person name="Lind A.E."/>
            <person name="van Eijk R."/>
            <person name="Schleper C."/>
            <person name="Guy L."/>
            <person name="Ettema T.J."/>
        </authorList>
    </citation>
    <scope>NUCLEOTIDE SEQUENCE</scope>
</reference>
<sequence length="70" mass="8070">NQNKTYFRKYKMERMKIKINEIPADFEEIEKAIESAVNPLGFEFVSSGAGPKVGMDMAFDRSHRHDTCSK</sequence>
<organism evidence="1">
    <name type="scientific">marine sediment metagenome</name>
    <dbReference type="NCBI Taxonomy" id="412755"/>
    <lineage>
        <taxon>unclassified sequences</taxon>
        <taxon>metagenomes</taxon>
        <taxon>ecological metagenomes</taxon>
    </lineage>
</organism>
<protein>
    <submittedName>
        <fullName evidence="1">Uncharacterized protein</fullName>
    </submittedName>
</protein>
<dbReference type="AlphaFoldDB" id="A0A0F8YKP1"/>
<name>A0A0F8YKP1_9ZZZZ</name>
<proteinExistence type="predicted"/>